<feature type="non-terminal residue" evidence="7">
    <location>
        <position position="337"/>
    </location>
</feature>
<dbReference type="InterPro" id="IPR042804">
    <property type="entry name" value="GPR82"/>
</dbReference>
<feature type="transmembrane region" description="Helical" evidence="5">
    <location>
        <begin position="247"/>
        <end position="264"/>
    </location>
</feature>
<dbReference type="Gene3D" id="1.20.1070.10">
    <property type="entry name" value="Rhodopsin 7-helix transmembrane proteins"/>
    <property type="match status" value="1"/>
</dbReference>
<dbReference type="PANTHER" id="PTHR47392:SF1">
    <property type="entry name" value="G-PROTEIN COUPLED RECEPTOR 82-RELATED"/>
    <property type="match status" value="1"/>
</dbReference>
<comment type="caution">
    <text evidence="7">The sequence shown here is derived from an EMBL/GenBank/DDBJ whole genome shotgun (WGS) entry which is preliminary data.</text>
</comment>
<dbReference type="PANTHER" id="PTHR47392">
    <property type="entry name" value="G-PROTEIN COUPLED RECEPTOR 82-RELATED"/>
    <property type="match status" value="1"/>
</dbReference>
<evidence type="ECO:0000256" key="4">
    <source>
        <dbReference type="ARBA" id="ARBA00023136"/>
    </source>
</evidence>
<proteinExistence type="predicted"/>
<accession>A0AAV7CXS7</accession>
<protein>
    <recommendedName>
        <fullName evidence="6">G-protein coupled receptors family 1 profile domain-containing protein</fullName>
    </recommendedName>
</protein>
<feature type="transmembrane region" description="Helical" evidence="5">
    <location>
        <begin position="195"/>
        <end position="221"/>
    </location>
</feature>
<evidence type="ECO:0000256" key="5">
    <source>
        <dbReference type="SAM" id="Phobius"/>
    </source>
</evidence>
<gene>
    <name evidence="7" type="ORF">GDO81_006511</name>
</gene>
<dbReference type="Pfam" id="PF00001">
    <property type="entry name" value="7tm_1"/>
    <property type="match status" value="2"/>
</dbReference>
<feature type="transmembrane region" description="Helical" evidence="5">
    <location>
        <begin position="20"/>
        <end position="40"/>
    </location>
</feature>
<keyword evidence="3 5" id="KW-1133">Transmembrane helix</keyword>
<reference evidence="7" key="1">
    <citation type="thesis" date="2020" institute="ProQuest LLC" country="789 East Eisenhower Parkway, Ann Arbor, MI, USA">
        <title>Comparative Genomics and Chromosome Evolution.</title>
        <authorList>
            <person name="Mudd A.B."/>
        </authorList>
    </citation>
    <scope>NUCLEOTIDE SEQUENCE</scope>
    <source>
        <strain evidence="7">237g6f4</strain>
        <tissue evidence="7">Blood</tissue>
    </source>
</reference>
<keyword evidence="8" id="KW-1185">Reference proteome</keyword>
<dbReference type="InterPro" id="IPR017452">
    <property type="entry name" value="GPCR_Rhodpsn_7TM"/>
</dbReference>
<evidence type="ECO:0000259" key="6">
    <source>
        <dbReference type="PROSITE" id="PS50262"/>
    </source>
</evidence>
<feature type="transmembrane region" description="Helical" evidence="5">
    <location>
        <begin position="94"/>
        <end position="114"/>
    </location>
</feature>
<dbReference type="GO" id="GO:0004930">
    <property type="term" value="F:G protein-coupled receptor activity"/>
    <property type="evidence" value="ECO:0007669"/>
    <property type="project" value="InterPro"/>
</dbReference>
<name>A0AAV7CXS7_ENGPU</name>
<dbReference type="AlphaFoldDB" id="A0AAV7CXS7"/>
<evidence type="ECO:0000256" key="3">
    <source>
        <dbReference type="ARBA" id="ARBA00022989"/>
    </source>
</evidence>
<organism evidence="7 8">
    <name type="scientific">Engystomops pustulosus</name>
    <name type="common">Tungara frog</name>
    <name type="synonym">Physalaemus pustulosus</name>
    <dbReference type="NCBI Taxonomy" id="76066"/>
    <lineage>
        <taxon>Eukaryota</taxon>
        <taxon>Metazoa</taxon>
        <taxon>Chordata</taxon>
        <taxon>Craniata</taxon>
        <taxon>Vertebrata</taxon>
        <taxon>Euteleostomi</taxon>
        <taxon>Amphibia</taxon>
        <taxon>Batrachia</taxon>
        <taxon>Anura</taxon>
        <taxon>Neobatrachia</taxon>
        <taxon>Hyloidea</taxon>
        <taxon>Leptodactylidae</taxon>
        <taxon>Leiuperinae</taxon>
        <taxon>Engystomops</taxon>
    </lineage>
</organism>
<feature type="transmembrane region" description="Helical" evidence="5">
    <location>
        <begin position="52"/>
        <end position="74"/>
    </location>
</feature>
<dbReference type="InterPro" id="IPR000276">
    <property type="entry name" value="GPCR_Rhodpsn"/>
</dbReference>
<feature type="transmembrane region" description="Helical" evidence="5">
    <location>
        <begin position="152"/>
        <end position="175"/>
    </location>
</feature>
<evidence type="ECO:0000313" key="8">
    <source>
        <dbReference type="Proteomes" id="UP000824782"/>
    </source>
</evidence>
<dbReference type="Proteomes" id="UP000824782">
    <property type="component" value="Unassembled WGS sequence"/>
</dbReference>
<dbReference type="SUPFAM" id="SSF81321">
    <property type="entry name" value="Family A G protein-coupled receptor-like"/>
    <property type="match status" value="1"/>
</dbReference>
<keyword evidence="2 5" id="KW-0812">Transmembrane</keyword>
<evidence type="ECO:0000256" key="1">
    <source>
        <dbReference type="ARBA" id="ARBA00004370"/>
    </source>
</evidence>
<dbReference type="EMBL" id="WNYA01000002">
    <property type="protein sequence ID" value="KAG8589758.1"/>
    <property type="molecule type" value="Genomic_DNA"/>
</dbReference>
<dbReference type="PROSITE" id="PS50262">
    <property type="entry name" value="G_PROTEIN_RECEP_F1_2"/>
    <property type="match status" value="1"/>
</dbReference>
<comment type="subcellular location">
    <subcellularLocation>
        <location evidence="1">Membrane</location>
    </subcellularLocation>
</comment>
<dbReference type="GO" id="GO:0016020">
    <property type="term" value="C:membrane"/>
    <property type="evidence" value="ECO:0007669"/>
    <property type="project" value="UniProtKB-SubCell"/>
</dbReference>
<sequence>MANDTKCFNFSGITTTGLPAVYGFMFLPSIFGNLMSLMTFKRLSRKTSTHIYLINLAISNVIVSTSMPFQIVYYSRGEYWPYDSVLCSIVYQGASLLTHCSMCVSITIFCWVAVSRYATLLRHKERMQAKPKNAYEKIILGKILKTFRNPKFALFLCVGVWLFFLCLNISCFLVNQEVAPDKMCFDKELEIFQQMYKVTSVIESTCFFIFFLVVLLFYYFFIKHIENIQANSCIGEKHLVYRKVKNNVIIIVTILLLCFMPYHLTKYLLIGYDSSHGCPTLSALLEVKNCCLCLAEFRSCTDPIVYLCLDKTFKKNFLLFYKNCSTDEEDSSSTANN</sequence>
<evidence type="ECO:0000256" key="2">
    <source>
        <dbReference type="ARBA" id="ARBA00022692"/>
    </source>
</evidence>
<keyword evidence="4 5" id="KW-0472">Membrane</keyword>
<dbReference type="PRINTS" id="PR00237">
    <property type="entry name" value="GPCRRHODOPSN"/>
</dbReference>
<feature type="domain" description="G-protein coupled receptors family 1 profile" evidence="6">
    <location>
        <begin position="32"/>
        <end position="306"/>
    </location>
</feature>
<evidence type="ECO:0000313" key="7">
    <source>
        <dbReference type="EMBL" id="KAG8589758.1"/>
    </source>
</evidence>